<evidence type="ECO:0000313" key="2">
    <source>
        <dbReference type="Proteomes" id="UP000095237"/>
    </source>
</evidence>
<protein>
    <submittedName>
        <fullName evidence="1">Uncharacterized protein</fullName>
    </submittedName>
</protein>
<comment type="caution">
    <text evidence="1">The sequence shown here is derived from an EMBL/GenBank/DDBJ whole genome shotgun (WGS) entry which is preliminary data.</text>
</comment>
<dbReference type="Proteomes" id="UP000095237">
    <property type="component" value="Unassembled WGS sequence"/>
</dbReference>
<sequence>MKDYSYSKYPKVIAYTETSSPRQVKRFRQKADEDFYDLTETERKQLRRSQFAFGTIYPYTFDGLAYIATHHKELSKEYGREIITDAGDYHFQIKLPFNGFIHYCLLNWIDSKKYFKEELRRYISGFKTDEHKFFRYIPISKGNYVLTQPLIISFHYKDQSKMTVLEVQRLRQIDKLDEGAKVIQDIAILIAKPLLNSIMHKGVGSGWFSVPSALQAKIDTHLELNPNVKLTSLFLRKYYLYLNTLDSSNNKSSMIVDAVDLWEHISPSEVKITGEKYRYIANWEVAKSKLKFAHRFFHGLKGAGVLTGSKLQPATNTKFPDGLFAYQKTQQYKICYARSEKASITGYSRPFYNHRTKPT</sequence>
<evidence type="ECO:0000313" key="1">
    <source>
        <dbReference type="EMBL" id="OEG70180.1"/>
    </source>
</evidence>
<dbReference type="EMBL" id="LNVX01000444">
    <property type="protein sequence ID" value="OEG70180.1"/>
    <property type="molecule type" value="Genomic_DNA"/>
</dbReference>
<gene>
    <name evidence="1" type="ORF">ATZ36_05835</name>
</gene>
<proteinExistence type="predicted"/>
<name>A0A1E5II60_ENDTX</name>
<keyword evidence="2" id="KW-1185">Reference proteome</keyword>
<accession>A0A1E5II60</accession>
<dbReference type="AlphaFoldDB" id="A0A1E5II60"/>
<reference evidence="1 2" key="1">
    <citation type="submission" date="2015-11" db="EMBL/GenBank/DDBJ databases">
        <title>Evidence for parallel genomic evolution in an endosymbiosis of termite gut flagellates.</title>
        <authorList>
            <person name="Zheng H."/>
        </authorList>
    </citation>
    <scope>NUCLEOTIDE SEQUENCE [LARGE SCALE GENOMIC DNA]</scope>
    <source>
        <strain evidence="1 2">CET450</strain>
    </source>
</reference>
<organism evidence="1 2">
    <name type="scientific">Endomicrobium trichonymphae</name>
    <dbReference type="NCBI Taxonomy" id="1408204"/>
    <lineage>
        <taxon>Bacteria</taxon>
        <taxon>Pseudomonadati</taxon>
        <taxon>Elusimicrobiota</taxon>
        <taxon>Endomicrobiia</taxon>
        <taxon>Endomicrobiales</taxon>
        <taxon>Endomicrobiaceae</taxon>
        <taxon>Candidatus Endomicrobiellum</taxon>
    </lineage>
</organism>